<evidence type="ECO:0000259" key="18">
    <source>
        <dbReference type="PROSITE" id="PS50089"/>
    </source>
</evidence>
<dbReference type="Pfam" id="PF13947">
    <property type="entry name" value="GUB_WAK_bind"/>
    <property type="match status" value="1"/>
</dbReference>
<dbReference type="PROSITE" id="PS50089">
    <property type="entry name" value="ZF_RING_2"/>
    <property type="match status" value="1"/>
</dbReference>
<keyword evidence="9 15" id="KW-0863">Zinc-finger</keyword>
<feature type="transmembrane region" description="Helical" evidence="16">
    <location>
        <begin position="259"/>
        <end position="282"/>
    </location>
</feature>
<evidence type="ECO:0000256" key="11">
    <source>
        <dbReference type="ARBA" id="ARBA00022833"/>
    </source>
</evidence>
<keyword evidence="11" id="KW-0862">Zinc</keyword>
<comment type="subcellular location">
    <subcellularLocation>
        <location evidence="2">Membrane</location>
        <topology evidence="2">Single-pass membrane protein</topology>
    </subcellularLocation>
</comment>
<evidence type="ECO:0000256" key="9">
    <source>
        <dbReference type="ARBA" id="ARBA00022771"/>
    </source>
</evidence>
<dbReference type="InterPro" id="IPR013083">
    <property type="entry name" value="Znf_RING/FYVE/PHD"/>
</dbReference>
<dbReference type="AlphaFoldDB" id="A0AAW1GL98"/>
<feature type="chain" id="PRO_5044024838" description="RING-type E3 ubiquitin transferase" evidence="17">
    <location>
        <begin position="27"/>
        <end position="394"/>
    </location>
</feature>
<evidence type="ECO:0000256" key="6">
    <source>
        <dbReference type="ARBA" id="ARBA00022692"/>
    </source>
</evidence>
<keyword evidence="13 16" id="KW-0472">Membrane</keyword>
<keyword evidence="6 16" id="KW-0812">Transmembrane</keyword>
<dbReference type="EC" id="2.3.2.27" evidence="4"/>
<reference evidence="19" key="1">
    <citation type="submission" date="2024-03" db="EMBL/GenBank/DDBJ databases">
        <title>WGS assembly of Saponaria officinalis var. Norfolk2.</title>
        <authorList>
            <person name="Jenkins J."/>
            <person name="Shu S."/>
            <person name="Grimwood J."/>
            <person name="Barry K."/>
            <person name="Goodstein D."/>
            <person name="Schmutz J."/>
            <person name="Leebens-Mack J."/>
            <person name="Osbourn A."/>
        </authorList>
    </citation>
    <scope>NUCLEOTIDE SEQUENCE [LARGE SCALE GENOMIC DNA]</scope>
    <source>
        <strain evidence="19">JIC</strain>
    </source>
</reference>
<dbReference type="SUPFAM" id="SSF57850">
    <property type="entry name" value="RING/U-box"/>
    <property type="match status" value="1"/>
</dbReference>
<evidence type="ECO:0000256" key="10">
    <source>
        <dbReference type="ARBA" id="ARBA00022786"/>
    </source>
</evidence>
<evidence type="ECO:0000256" key="5">
    <source>
        <dbReference type="ARBA" id="ARBA00022679"/>
    </source>
</evidence>
<dbReference type="InterPro" id="IPR001841">
    <property type="entry name" value="Znf_RING"/>
</dbReference>
<protein>
    <recommendedName>
        <fullName evidence="4">RING-type E3 ubiquitin transferase</fullName>
        <ecNumber evidence="4">2.3.2.27</ecNumber>
    </recommendedName>
</protein>
<gene>
    <name evidence="19" type="ORF">RND81_14G100400</name>
</gene>
<dbReference type="InterPro" id="IPR046948">
    <property type="entry name" value="ATL20-22-like"/>
</dbReference>
<evidence type="ECO:0000256" key="16">
    <source>
        <dbReference type="SAM" id="Phobius"/>
    </source>
</evidence>
<evidence type="ECO:0000313" key="20">
    <source>
        <dbReference type="Proteomes" id="UP001443914"/>
    </source>
</evidence>
<dbReference type="Gene3D" id="3.30.40.10">
    <property type="entry name" value="Zinc/RING finger domain, C3HC4 (zinc finger)"/>
    <property type="match status" value="1"/>
</dbReference>
<dbReference type="PANTHER" id="PTHR46279:SF10">
    <property type="entry name" value="RING-TYPE E3 UBIQUITIN TRANSFERASE"/>
    <property type="match status" value="1"/>
</dbReference>
<proteinExistence type="inferred from homology"/>
<evidence type="ECO:0000256" key="14">
    <source>
        <dbReference type="ARBA" id="ARBA00024209"/>
    </source>
</evidence>
<feature type="domain" description="RING-type" evidence="18">
    <location>
        <begin position="341"/>
        <end position="383"/>
    </location>
</feature>
<evidence type="ECO:0000256" key="15">
    <source>
        <dbReference type="PROSITE-ProRule" id="PRU00175"/>
    </source>
</evidence>
<evidence type="ECO:0000256" key="17">
    <source>
        <dbReference type="SAM" id="SignalP"/>
    </source>
</evidence>
<keyword evidence="5" id="KW-0808">Transferase</keyword>
<dbReference type="EMBL" id="JBDFQZ010000014">
    <property type="protein sequence ID" value="KAK9665255.1"/>
    <property type="molecule type" value="Genomic_DNA"/>
</dbReference>
<sequence>MQISKLKSIIFLLIPSFLLLLTGVTCTNTNADTTTTRIVSCPTQVCTYDDPISRYVRFPFQIQNESLPQVCGYPGFDLFCDGSYQLSINLPNLGVFYVHAIDYINQEIWLKDPNNCLPKRLISHNLSSFDDSSYTIIHQLDQLYWLYNCSIDYYESLGHVKSIQCLSGLMYVVFASPYEDTSNSTTKLCNYLGTVQLPVGSNPRSVQSLDLVAGLRLSWVEPDCKGCYMKSGRCGFNNYSSLEVNCFDVPRHGIRKETIVAITLAFAAPSLFFACCITYYSIRAICGRRRRDNTIGVAIATLPTQQQQTVPMGLETSIIESYPKVILGESRRLPRPDENNCPICLGEYLAKDSLRSLPNCGHCFHSDCVDEWLRLNGSCPVCRNTPTSTPEITR</sequence>
<keyword evidence="10" id="KW-0833">Ubl conjugation pathway</keyword>
<evidence type="ECO:0000256" key="3">
    <source>
        <dbReference type="ARBA" id="ARBA00004906"/>
    </source>
</evidence>
<keyword evidence="12 16" id="KW-1133">Transmembrane helix</keyword>
<comment type="similarity">
    <text evidence="14">Belongs to the RING-type zinc finger family. ATL subfamily.</text>
</comment>
<evidence type="ECO:0000256" key="4">
    <source>
        <dbReference type="ARBA" id="ARBA00012483"/>
    </source>
</evidence>
<dbReference type="Proteomes" id="UP001443914">
    <property type="component" value="Unassembled WGS sequence"/>
</dbReference>
<comment type="pathway">
    <text evidence="3">Protein modification; protein ubiquitination.</text>
</comment>
<evidence type="ECO:0000313" key="19">
    <source>
        <dbReference type="EMBL" id="KAK9665255.1"/>
    </source>
</evidence>
<dbReference type="PANTHER" id="PTHR46279">
    <property type="entry name" value="RING/U-BOX SUPERFAMILY PROTEIN"/>
    <property type="match status" value="1"/>
</dbReference>
<comment type="catalytic activity">
    <reaction evidence="1">
        <text>S-ubiquitinyl-[E2 ubiquitin-conjugating enzyme]-L-cysteine + [acceptor protein]-L-lysine = [E2 ubiquitin-conjugating enzyme]-L-cysteine + N(6)-ubiquitinyl-[acceptor protein]-L-lysine.</text>
        <dbReference type="EC" id="2.3.2.27"/>
    </reaction>
</comment>
<name>A0AAW1GL98_SAPOF</name>
<evidence type="ECO:0000256" key="2">
    <source>
        <dbReference type="ARBA" id="ARBA00004167"/>
    </source>
</evidence>
<keyword evidence="7" id="KW-0479">Metal-binding</keyword>
<evidence type="ECO:0000256" key="13">
    <source>
        <dbReference type="ARBA" id="ARBA00023136"/>
    </source>
</evidence>
<feature type="signal peptide" evidence="17">
    <location>
        <begin position="1"/>
        <end position="26"/>
    </location>
</feature>
<keyword evidence="20" id="KW-1185">Reference proteome</keyword>
<organism evidence="19 20">
    <name type="scientific">Saponaria officinalis</name>
    <name type="common">Common soapwort</name>
    <name type="synonym">Lychnis saponaria</name>
    <dbReference type="NCBI Taxonomy" id="3572"/>
    <lineage>
        <taxon>Eukaryota</taxon>
        <taxon>Viridiplantae</taxon>
        <taxon>Streptophyta</taxon>
        <taxon>Embryophyta</taxon>
        <taxon>Tracheophyta</taxon>
        <taxon>Spermatophyta</taxon>
        <taxon>Magnoliopsida</taxon>
        <taxon>eudicotyledons</taxon>
        <taxon>Gunneridae</taxon>
        <taxon>Pentapetalae</taxon>
        <taxon>Caryophyllales</taxon>
        <taxon>Caryophyllaceae</taxon>
        <taxon>Caryophylleae</taxon>
        <taxon>Saponaria</taxon>
    </lineage>
</organism>
<evidence type="ECO:0000256" key="1">
    <source>
        <dbReference type="ARBA" id="ARBA00000900"/>
    </source>
</evidence>
<comment type="caution">
    <text evidence="19">The sequence shown here is derived from an EMBL/GenBank/DDBJ whole genome shotgun (WGS) entry which is preliminary data.</text>
</comment>
<accession>A0AAW1GL98</accession>
<keyword evidence="8 17" id="KW-0732">Signal</keyword>
<dbReference type="GO" id="GO:0008270">
    <property type="term" value="F:zinc ion binding"/>
    <property type="evidence" value="ECO:0007669"/>
    <property type="project" value="UniProtKB-KW"/>
</dbReference>
<dbReference type="Pfam" id="PF13639">
    <property type="entry name" value="zf-RING_2"/>
    <property type="match status" value="1"/>
</dbReference>
<evidence type="ECO:0000256" key="8">
    <source>
        <dbReference type="ARBA" id="ARBA00022729"/>
    </source>
</evidence>
<evidence type="ECO:0000256" key="12">
    <source>
        <dbReference type="ARBA" id="ARBA00022989"/>
    </source>
</evidence>
<dbReference type="GO" id="GO:0061630">
    <property type="term" value="F:ubiquitin protein ligase activity"/>
    <property type="evidence" value="ECO:0007669"/>
    <property type="project" value="UniProtKB-EC"/>
</dbReference>
<dbReference type="GO" id="GO:0030247">
    <property type="term" value="F:polysaccharide binding"/>
    <property type="evidence" value="ECO:0007669"/>
    <property type="project" value="InterPro"/>
</dbReference>
<dbReference type="SMART" id="SM00184">
    <property type="entry name" value="RING"/>
    <property type="match status" value="1"/>
</dbReference>
<dbReference type="GO" id="GO:0016020">
    <property type="term" value="C:membrane"/>
    <property type="evidence" value="ECO:0007669"/>
    <property type="project" value="UniProtKB-SubCell"/>
</dbReference>
<dbReference type="CDD" id="cd16461">
    <property type="entry name" value="RING-H2_EL5-like"/>
    <property type="match status" value="1"/>
</dbReference>
<dbReference type="InterPro" id="IPR025287">
    <property type="entry name" value="WAK_GUB"/>
</dbReference>
<evidence type="ECO:0000256" key="7">
    <source>
        <dbReference type="ARBA" id="ARBA00022723"/>
    </source>
</evidence>